<reference evidence="2 3" key="1">
    <citation type="submission" date="2021-05" db="EMBL/GenBank/DDBJ databases">
        <title>A novel Methanospirillum isolate from a pyrite-forming mixed culture.</title>
        <authorList>
            <person name="Bunk B."/>
            <person name="Sproer C."/>
            <person name="Spring S."/>
            <person name="Pester M."/>
        </authorList>
    </citation>
    <scope>NUCLEOTIDE SEQUENCE [LARGE SCALE GENOMIC DNA]</scope>
    <source>
        <strain evidence="2 3">J.3.6.1-F.2.7.3</strain>
    </source>
</reference>
<keyword evidence="1" id="KW-0812">Transmembrane</keyword>
<name>A0A8E7B0X3_9EURY</name>
<feature type="transmembrane region" description="Helical" evidence="1">
    <location>
        <begin position="7"/>
        <end position="26"/>
    </location>
</feature>
<gene>
    <name evidence="2" type="ORF">KHC33_00545</name>
</gene>
<accession>A0A8E7B0X3</accession>
<feature type="transmembrane region" description="Helical" evidence="1">
    <location>
        <begin position="72"/>
        <end position="92"/>
    </location>
</feature>
<evidence type="ECO:0000313" key="3">
    <source>
        <dbReference type="Proteomes" id="UP000680656"/>
    </source>
</evidence>
<feature type="transmembrane region" description="Helical" evidence="1">
    <location>
        <begin position="38"/>
        <end position="60"/>
    </location>
</feature>
<evidence type="ECO:0000256" key="1">
    <source>
        <dbReference type="SAM" id="Phobius"/>
    </source>
</evidence>
<dbReference type="KEGG" id="mrtj:KHC33_00545"/>
<keyword evidence="1" id="KW-0472">Membrane</keyword>
<dbReference type="EMBL" id="CP075546">
    <property type="protein sequence ID" value="QVV89063.1"/>
    <property type="molecule type" value="Genomic_DNA"/>
</dbReference>
<dbReference type="AlphaFoldDB" id="A0A8E7B0X3"/>
<keyword evidence="3" id="KW-1185">Reference proteome</keyword>
<keyword evidence="1" id="KW-1133">Transmembrane helix</keyword>
<dbReference type="RefSeq" id="WP_214419865.1">
    <property type="nucleotide sequence ID" value="NZ_CP075546.1"/>
</dbReference>
<protein>
    <submittedName>
        <fullName evidence="2">Uncharacterized protein</fullName>
    </submittedName>
</protein>
<evidence type="ECO:0000313" key="2">
    <source>
        <dbReference type="EMBL" id="QVV89063.1"/>
    </source>
</evidence>
<dbReference type="Proteomes" id="UP000680656">
    <property type="component" value="Chromosome"/>
</dbReference>
<organism evidence="2 3">
    <name type="scientific">Methanospirillum purgamenti</name>
    <dbReference type="NCBI Taxonomy" id="2834276"/>
    <lineage>
        <taxon>Archaea</taxon>
        <taxon>Methanobacteriati</taxon>
        <taxon>Methanobacteriota</taxon>
        <taxon>Stenosarchaea group</taxon>
        <taxon>Methanomicrobia</taxon>
        <taxon>Methanomicrobiales</taxon>
        <taxon>Methanospirillaceae</taxon>
        <taxon>Methanospirillum</taxon>
    </lineage>
</organism>
<feature type="transmembrane region" description="Helical" evidence="1">
    <location>
        <begin position="104"/>
        <end position="122"/>
    </location>
</feature>
<sequence>MNFTLKTILYGILVWLVPFIIAIPFYSPEGTLLVDEHFFKTIMILAGGVIGAVLLIRLFLQISDHYVRKGWMIGGIWLFINWFLDLGILLPLNGMDIPTYFGQIGLRYLMIPIMSLMAGYIAENTAKKPK</sequence>
<dbReference type="GeneID" id="65095627"/>
<proteinExistence type="predicted"/>